<evidence type="ECO:0000256" key="1">
    <source>
        <dbReference type="SAM" id="Phobius"/>
    </source>
</evidence>
<feature type="transmembrane region" description="Helical" evidence="1">
    <location>
        <begin position="92"/>
        <end position="113"/>
    </location>
</feature>
<dbReference type="Pfam" id="PF14360">
    <property type="entry name" value="PAP2_C"/>
    <property type="match status" value="1"/>
</dbReference>
<organism evidence="3">
    <name type="scientific">uncultured bacterium</name>
    <name type="common">gcode 4</name>
    <dbReference type="NCBI Taxonomy" id="1234023"/>
    <lineage>
        <taxon>Bacteria</taxon>
        <taxon>environmental samples</taxon>
    </lineage>
</organism>
<dbReference type="AlphaFoldDB" id="K1X5I6"/>
<keyword evidence="1" id="KW-1133">Transmembrane helix</keyword>
<feature type="transmembrane region" description="Helical" evidence="1">
    <location>
        <begin position="133"/>
        <end position="150"/>
    </location>
</feature>
<keyword evidence="1" id="KW-0812">Transmembrane</keyword>
<dbReference type="InterPro" id="IPR025749">
    <property type="entry name" value="Sphingomyelin_synth-like_dom"/>
</dbReference>
<protein>
    <recommendedName>
        <fullName evidence="2">Sphingomyelin synthase-like domain-containing protein</fullName>
    </recommendedName>
</protein>
<evidence type="ECO:0000259" key="2">
    <source>
        <dbReference type="Pfam" id="PF14360"/>
    </source>
</evidence>
<reference evidence="3" key="1">
    <citation type="journal article" date="2012" name="Science">
        <title>Fermentation, hydrogen, and sulfur metabolism in multiple uncultivated bacterial phyla.</title>
        <authorList>
            <person name="Wrighton K.C."/>
            <person name="Thomas B.C."/>
            <person name="Sharon I."/>
            <person name="Miller C.S."/>
            <person name="Castelle C.J."/>
            <person name="VerBerkmoes N.C."/>
            <person name="Wilkins M.J."/>
            <person name="Hettich R.L."/>
            <person name="Lipton M.S."/>
            <person name="Williams K.H."/>
            <person name="Long P.E."/>
            <person name="Banfield J.F."/>
        </authorList>
    </citation>
    <scope>NUCLEOTIDE SEQUENCE [LARGE SCALE GENOMIC DNA]</scope>
</reference>
<evidence type="ECO:0000313" key="3">
    <source>
        <dbReference type="EMBL" id="EKD25470.1"/>
    </source>
</evidence>
<sequence>MKKAYQSFFWNRQLLRSSLVAFVLLAISLFGNFYAGMYANEKGSFPVTDIVLSNTRAYDVDLLFVGGIFAFFLFILVWCLRYPVQMPYILKSLALFIAIRAVFVTLTHIGLYPDSVIIINTGIIGKLNFWADLFFSGHTGMPFLMALIFWKNKLMRYAFILAAMSFGIIVLLGHLHYSIDVLAAFFITYTINHFNELLRKKDKVHFESDDALLYAIWKKSFVNQK</sequence>
<name>K1X5I6_9BACT</name>
<comment type="caution">
    <text evidence="3">The sequence shown here is derived from an EMBL/GenBank/DDBJ whole genome shotgun (WGS) entry which is preliminary data.</text>
</comment>
<accession>K1X5I6</accession>
<proteinExistence type="predicted"/>
<keyword evidence="1" id="KW-0472">Membrane</keyword>
<feature type="transmembrane region" description="Helical" evidence="1">
    <location>
        <begin position="62"/>
        <end position="80"/>
    </location>
</feature>
<gene>
    <name evidence="3" type="ORF">ACD_80C00047G0005</name>
</gene>
<feature type="domain" description="Sphingomyelin synthase-like" evidence="2">
    <location>
        <begin position="131"/>
        <end position="193"/>
    </location>
</feature>
<feature type="transmembrane region" description="Helical" evidence="1">
    <location>
        <begin position="157"/>
        <end position="175"/>
    </location>
</feature>
<dbReference type="EMBL" id="AMFJ01036054">
    <property type="protein sequence ID" value="EKD25470.1"/>
    <property type="molecule type" value="Genomic_DNA"/>
</dbReference>